<keyword evidence="8" id="KW-0819">tRNA processing</keyword>
<feature type="compositionally biased region" description="Acidic residues" evidence="12">
    <location>
        <begin position="682"/>
        <end position="704"/>
    </location>
</feature>
<dbReference type="GO" id="GO:0000049">
    <property type="term" value="F:tRNA binding"/>
    <property type="evidence" value="ECO:0007669"/>
    <property type="project" value="UniProtKB-KW"/>
</dbReference>
<feature type="binding site" evidence="11">
    <location>
        <position position="243"/>
    </location>
    <ligand>
        <name>S-adenosyl-L-methionine</name>
        <dbReference type="ChEBI" id="CHEBI:59789"/>
    </ligand>
</feature>
<dbReference type="InterPro" id="IPR029063">
    <property type="entry name" value="SAM-dependent_MTases_sf"/>
</dbReference>
<comment type="similarity">
    <text evidence="2 11">Belongs to the class I-like SAM-binding methyltransferase superfamily. RsmB/NOP family.</text>
</comment>
<dbReference type="GO" id="GO:0005634">
    <property type="term" value="C:nucleus"/>
    <property type="evidence" value="ECO:0007669"/>
    <property type="project" value="UniProtKB-SubCell"/>
</dbReference>
<feature type="compositionally biased region" description="Acidic residues" evidence="12">
    <location>
        <begin position="439"/>
        <end position="450"/>
    </location>
</feature>
<dbReference type="InterPro" id="IPR057285">
    <property type="entry name" value="Pre-PUA_NSUN2"/>
</dbReference>
<feature type="region of interest" description="Disordered" evidence="12">
    <location>
        <begin position="439"/>
        <end position="473"/>
    </location>
</feature>
<keyword evidence="7 11" id="KW-0949">S-adenosyl-L-methionine</keyword>
<dbReference type="Pfam" id="PF25376">
    <property type="entry name" value="Pre-PUA_NSUN2"/>
    <property type="match status" value="1"/>
</dbReference>
<evidence type="ECO:0000256" key="3">
    <source>
        <dbReference type="ARBA" id="ARBA00012629"/>
    </source>
</evidence>
<gene>
    <name evidence="14" type="ORF">HERILL_LOCUS9650</name>
</gene>
<dbReference type="PANTHER" id="PTHR22808:SF1">
    <property type="entry name" value="RNA CYTOSINE-C(5)-METHYLTRANSFERASE NSUN2-RELATED"/>
    <property type="match status" value="1"/>
</dbReference>
<dbReference type="Pfam" id="PF25378">
    <property type="entry name" value="PUA_NSUN2"/>
    <property type="match status" value="1"/>
</dbReference>
<keyword evidence="4" id="KW-0820">tRNA-binding</keyword>
<evidence type="ECO:0000256" key="11">
    <source>
        <dbReference type="PROSITE-ProRule" id="PRU01023"/>
    </source>
</evidence>
<comment type="subcellular location">
    <subcellularLocation>
        <location evidence="1">Nucleus</location>
    </subcellularLocation>
</comment>
<feature type="region of interest" description="Disordered" evidence="12">
    <location>
        <begin position="679"/>
        <end position="704"/>
    </location>
</feature>
<evidence type="ECO:0000259" key="13">
    <source>
        <dbReference type="PROSITE" id="PS51686"/>
    </source>
</evidence>
<keyword evidence="9 11" id="KW-0694">RNA-binding</keyword>
<feature type="compositionally biased region" description="Basic and acidic residues" evidence="12">
    <location>
        <begin position="451"/>
        <end position="465"/>
    </location>
</feature>
<dbReference type="EMBL" id="LR899012">
    <property type="protein sequence ID" value="CAD7086913.1"/>
    <property type="molecule type" value="Genomic_DNA"/>
</dbReference>
<dbReference type="InterPro" id="IPR049560">
    <property type="entry name" value="MeTrfase_RsmB-F_NOP2_cat"/>
</dbReference>
<dbReference type="GO" id="GO:0030488">
    <property type="term" value="P:tRNA methylation"/>
    <property type="evidence" value="ECO:0007669"/>
    <property type="project" value="TreeGrafter"/>
</dbReference>
<dbReference type="PRINTS" id="PR02011">
    <property type="entry name" value="RCMTNCL1"/>
</dbReference>
<feature type="region of interest" description="Disordered" evidence="12">
    <location>
        <begin position="1"/>
        <end position="31"/>
    </location>
</feature>
<dbReference type="InterPro" id="IPR023270">
    <property type="entry name" value="RCMT_NCL1"/>
</dbReference>
<evidence type="ECO:0000256" key="1">
    <source>
        <dbReference type="ARBA" id="ARBA00004123"/>
    </source>
</evidence>
<dbReference type="PANTHER" id="PTHR22808">
    <property type="entry name" value="NCL1 YEAST -RELATED NOL1/NOP2/FMU SUN DOMAIN-CONTAINING"/>
    <property type="match status" value="1"/>
</dbReference>
<dbReference type="OrthoDB" id="6093671at2759"/>
<evidence type="ECO:0000313" key="15">
    <source>
        <dbReference type="Proteomes" id="UP000594454"/>
    </source>
</evidence>
<keyword evidence="6 11" id="KW-0808">Transferase</keyword>
<evidence type="ECO:0000256" key="6">
    <source>
        <dbReference type="ARBA" id="ARBA00022679"/>
    </source>
</evidence>
<protein>
    <recommendedName>
        <fullName evidence="3">tRNA (cytosine(34)-C(5))-methyltransferase</fullName>
        <ecNumber evidence="3">2.1.1.203</ecNumber>
    </recommendedName>
</protein>
<feature type="binding site" evidence="11">
    <location>
        <position position="216"/>
    </location>
    <ligand>
        <name>S-adenosyl-L-methionine</name>
        <dbReference type="ChEBI" id="CHEBI:59789"/>
    </ligand>
</feature>
<accession>A0A7R8UTX5</accession>
<dbReference type="PROSITE" id="PS01153">
    <property type="entry name" value="NOL1_NOP2_SUN"/>
    <property type="match status" value="1"/>
</dbReference>
<keyword evidence="10" id="KW-0539">Nucleus</keyword>
<dbReference type="Gene3D" id="3.40.50.150">
    <property type="entry name" value="Vaccinia Virus protein VP39"/>
    <property type="match status" value="1"/>
</dbReference>
<dbReference type="FunCoup" id="A0A7R8UTX5">
    <property type="interactions" value="2401"/>
</dbReference>
<dbReference type="AlphaFoldDB" id="A0A7R8UTX5"/>
<reference evidence="14 15" key="1">
    <citation type="submission" date="2020-11" db="EMBL/GenBank/DDBJ databases">
        <authorList>
            <person name="Wallbank WR R."/>
            <person name="Pardo Diaz C."/>
            <person name="Kozak K."/>
            <person name="Martin S."/>
            <person name="Jiggins C."/>
            <person name="Moest M."/>
            <person name="Warren A I."/>
            <person name="Generalovic N T."/>
            <person name="Byers J.R.P. K."/>
            <person name="Montejo-Kovacevich G."/>
            <person name="Yen C E."/>
        </authorList>
    </citation>
    <scope>NUCLEOTIDE SEQUENCE [LARGE SCALE GENOMIC DNA]</scope>
</reference>
<organism evidence="14 15">
    <name type="scientific">Hermetia illucens</name>
    <name type="common">Black soldier fly</name>
    <dbReference type="NCBI Taxonomy" id="343691"/>
    <lineage>
        <taxon>Eukaryota</taxon>
        <taxon>Metazoa</taxon>
        <taxon>Ecdysozoa</taxon>
        <taxon>Arthropoda</taxon>
        <taxon>Hexapoda</taxon>
        <taxon>Insecta</taxon>
        <taxon>Pterygota</taxon>
        <taxon>Neoptera</taxon>
        <taxon>Endopterygota</taxon>
        <taxon>Diptera</taxon>
        <taxon>Brachycera</taxon>
        <taxon>Stratiomyomorpha</taxon>
        <taxon>Stratiomyidae</taxon>
        <taxon>Hermetiinae</taxon>
        <taxon>Hermetia</taxon>
    </lineage>
</organism>
<feature type="binding site" evidence="11">
    <location>
        <position position="270"/>
    </location>
    <ligand>
        <name>S-adenosyl-L-methionine</name>
        <dbReference type="ChEBI" id="CHEBI:59789"/>
    </ligand>
</feature>
<evidence type="ECO:0000256" key="7">
    <source>
        <dbReference type="ARBA" id="ARBA00022691"/>
    </source>
</evidence>
<dbReference type="GO" id="GO:0016428">
    <property type="term" value="F:tRNA (cytidine-5-)-methyltransferase activity"/>
    <property type="evidence" value="ECO:0007669"/>
    <property type="project" value="InterPro"/>
</dbReference>
<evidence type="ECO:0000256" key="12">
    <source>
        <dbReference type="SAM" id="MobiDB-lite"/>
    </source>
</evidence>
<feature type="domain" description="SAM-dependent MTase RsmB/NOP-type" evidence="13">
    <location>
        <begin position="62"/>
        <end position="431"/>
    </location>
</feature>
<dbReference type="PROSITE" id="PS51686">
    <property type="entry name" value="SAM_MT_RSMB_NOP"/>
    <property type="match status" value="1"/>
</dbReference>
<dbReference type="InterPro" id="IPR018314">
    <property type="entry name" value="RsmB/NOL1/NOP2-like_CS"/>
</dbReference>
<evidence type="ECO:0000256" key="9">
    <source>
        <dbReference type="ARBA" id="ARBA00022884"/>
    </source>
</evidence>
<dbReference type="Pfam" id="PF01189">
    <property type="entry name" value="Methyltr_RsmB-F"/>
    <property type="match status" value="1"/>
</dbReference>
<sequence length="704" mass="80010">MGRRNNKKANPFAQKKRAKKQNGLGRPDRRSEPYVEIVRENELFCKYYKAQNICGSDEWESFLTTLRTDLPTTFRVTGSRDEATALLDIIKSKFFEEYVKGVAELRNIDGGHVEMPKCLPWYPNGFAWQLQLTRRDIRRSEPLFKLHNFLIAETNAGSISRQEAVSMIPPIVLQVQPSDKVLDMCAAPGSKTAQLIEALHSGKENETPTGFVVANDLDNNRCYMLVHQAKRLNSPCFVVTNHDSAFFPNLVETTADGKRKNLKFDKILCDVPCSGDGTLRKNPDIWMKWNTAQGNNLHGVQYRILRRGAELLAVGGRVVYSTCSLNPIENEAVLQRIIKDAEGALEIVDASELVPGLKYIPGLTDWKLASKEVDIFSKFEEVPEKFHTVIRPNMFPLPKEEIATIGLEKCIRVLPHLQNTGAFFVAVLKKNKLLPWEKEEVEPEPETVADGEEKKDDTPSTDEKSVPWGPQRKKRRIQGYKEDPYVFFKDNEDVWDSIKTFYELNDSFNVKCLLTRCLVGKKKNIYFCSDAIRDLVQNNENAVKIINTGVKTFVRCDNKHMKCPFRLAQEGLLTVNPFIGDVRRVNLQKEDLVKLLQCTDPTKPPAITELDEKTQARVVNLDPGSCVLRYADEKLTLSLVGWRGTSSLRAYTDVNDTIHMLRLLDADTSMFEKNKFKKDEVATPEETENATDEVVVEAVESEDR</sequence>
<dbReference type="InParanoid" id="A0A7R8UTX5"/>
<feature type="active site" description="Nucleophile" evidence="11">
    <location>
        <position position="323"/>
    </location>
</feature>
<dbReference type="PRINTS" id="PR02008">
    <property type="entry name" value="RCMTFAMILY"/>
</dbReference>
<proteinExistence type="inferred from homology"/>
<dbReference type="SUPFAM" id="SSF53335">
    <property type="entry name" value="S-adenosyl-L-methionine-dependent methyltransferases"/>
    <property type="match status" value="1"/>
</dbReference>
<evidence type="ECO:0000256" key="8">
    <source>
        <dbReference type="ARBA" id="ARBA00022694"/>
    </source>
</evidence>
<dbReference type="EC" id="2.1.1.203" evidence="3"/>
<dbReference type="InterPro" id="IPR023267">
    <property type="entry name" value="RCMT"/>
</dbReference>
<keyword evidence="15" id="KW-1185">Reference proteome</keyword>
<name>A0A7R8UTX5_HERIL</name>
<evidence type="ECO:0000256" key="2">
    <source>
        <dbReference type="ARBA" id="ARBA00007494"/>
    </source>
</evidence>
<feature type="binding site" evidence="11">
    <location>
        <begin position="185"/>
        <end position="191"/>
    </location>
    <ligand>
        <name>S-adenosyl-L-methionine</name>
        <dbReference type="ChEBI" id="CHEBI:59789"/>
    </ligand>
</feature>
<dbReference type="Proteomes" id="UP000594454">
    <property type="component" value="Chromosome 4"/>
</dbReference>
<keyword evidence="5 11" id="KW-0489">Methyltransferase</keyword>
<evidence type="ECO:0000256" key="10">
    <source>
        <dbReference type="ARBA" id="ARBA00023242"/>
    </source>
</evidence>
<dbReference type="InterPro" id="IPR001678">
    <property type="entry name" value="MeTrfase_RsmB-F_NOP2_dom"/>
</dbReference>
<evidence type="ECO:0000313" key="14">
    <source>
        <dbReference type="EMBL" id="CAD7086913.1"/>
    </source>
</evidence>
<dbReference type="OMA" id="QLFTEYV"/>
<dbReference type="GO" id="GO:0005737">
    <property type="term" value="C:cytoplasm"/>
    <property type="evidence" value="ECO:0007669"/>
    <property type="project" value="TreeGrafter"/>
</dbReference>
<evidence type="ECO:0000256" key="4">
    <source>
        <dbReference type="ARBA" id="ARBA00022555"/>
    </source>
</evidence>
<dbReference type="InterPro" id="IPR057286">
    <property type="entry name" value="PUA_NSUN2"/>
</dbReference>
<evidence type="ECO:0000256" key="5">
    <source>
        <dbReference type="ARBA" id="ARBA00022603"/>
    </source>
</evidence>